<comment type="similarity">
    <text evidence="1">Belongs to the universal stress protein A family.</text>
</comment>
<dbReference type="CDD" id="cd00293">
    <property type="entry name" value="USP-like"/>
    <property type="match status" value="2"/>
</dbReference>
<gene>
    <name evidence="3" type="ORF">I5L03_00545</name>
</gene>
<dbReference type="SUPFAM" id="SSF52402">
    <property type="entry name" value="Adenine nucleotide alpha hydrolases-like"/>
    <property type="match status" value="2"/>
</dbReference>
<proteinExistence type="inferred from homology"/>
<accession>A0ABS0MZD3</accession>
<comment type="caution">
    <text evidence="3">The sequence shown here is derived from an EMBL/GenBank/DDBJ whole genome shotgun (WGS) entry which is preliminary data.</text>
</comment>
<dbReference type="InterPro" id="IPR006016">
    <property type="entry name" value="UspA"/>
</dbReference>
<dbReference type="PANTHER" id="PTHR46268">
    <property type="entry name" value="STRESS RESPONSE PROTEIN NHAX"/>
    <property type="match status" value="1"/>
</dbReference>
<keyword evidence="4" id="KW-1185">Reference proteome</keyword>
<dbReference type="Proteomes" id="UP000602442">
    <property type="component" value="Unassembled WGS sequence"/>
</dbReference>
<protein>
    <submittedName>
        <fullName evidence="3">Universal stress protein</fullName>
    </submittedName>
</protein>
<dbReference type="InterPro" id="IPR014729">
    <property type="entry name" value="Rossmann-like_a/b/a_fold"/>
</dbReference>
<feature type="domain" description="UspA" evidence="2">
    <location>
        <begin position="133"/>
        <end position="265"/>
    </location>
</feature>
<dbReference type="EMBL" id="JAEANY010000001">
    <property type="protein sequence ID" value="MBH5321068.1"/>
    <property type="molecule type" value="Genomic_DNA"/>
</dbReference>
<dbReference type="PANTHER" id="PTHR46268:SF6">
    <property type="entry name" value="UNIVERSAL STRESS PROTEIN UP12"/>
    <property type="match status" value="1"/>
</dbReference>
<sequence length="272" mass="29721">MSGPIIAGTDFGPRADRAIDRAIALGEQLGREVIVFHARDLPPYSTDDGHDLDAQLREVLPRGAQGVQFAYKSGSPPHAIGEYADEKNAELIVLGVARHNSIGDYFLGTAVDNCIRRTDLPVLVVKKRPQREYETIAIATDFSEFSVRAARWAAEMFPDAKLHLLHAFHVPYAAWNNAAYVTEEISGYAREKMDEFMKALPDEVQSRITTHVEKGMLTSAINTLIAREGIDLVVLGSHGETGFRHATIGSQANSLLTSSIADTVIIGPRVAD</sequence>
<evidence type="ECO:0000313" key="3">
    <source>
        <dbReference type="EMBL" id="MBH5321068.1"/>
    </source>
</evidence>
<dbReference type="Gene3D" id="3.40.50.620">
    <property type="entry name" value="HUPs"/>
    <property type="match status" value="2"/>
</dbReference>
<dbReference type="PRINTS" id="PR01438">
    <property type="entry name" value="UNVRSLSTRESS"/>
</dbReference>
<organism evidence="3 4">
    <name type="scientific">Aurantiacibacter sediminis</name>
    <dbReference type="NCBI Taxonomy" id="2793064"/>
    <lineage>
        <taxon>Bacteria</taxon>
        <taxon>Pseudomonadati</taxon>
        <taxon>Pseudomonadota</taxon>
        <taxon>Alphaproteobacteria</taxon>
        <taxon>Sphingomonadales</taxon>
        <taxon>Erythrobacteraceae</taxon>
        <taxon>Aurantiacibacter</taxon>
    </lineage>
</organism>
<evidence type="ECO:0000313" key="4">
    <source>
        <dbReference type="Proteomes" id="UP000602442"/>
    </source>
</evidence>
<dbReference type="InterPro" id="IPR006015">
    <property type="entry name" value="Universal_stress_UspA"/>
</dbReference>
<evidence type="ECO:0000256" key="1">
    <source>
        <dbReference type="ARBA" id="ARBA00008791"/>
    </source>
</evidence>
<feature type="domain" description="UspA" evidence="2">
    <location>
        <begin position="2"/>
        <end position="126"/>
    </location>
</feature>
<dbReference type="Pfam" id="PF00582">
    <property type="entry name" value="Usp"/>
    <property type="match status" value="2"/>
</dbReference>
<reference evidence="3 4" key="1">
    <citation type="submission" date="2020-11" db="EMBL/GenBank/DDBJ databases">
        <title>Erythrobacter sediminis sp. nov., a marine bacterium from a tidal flat of Garorim Bay.</title>
        <authorList>
            <person name="Kim D."/>
            <person name="Yoo Y."/>
            <person name="Kim J.-J."/>
        </authorList>
    </citation>
    <scope>NUCLEOTIDE SEQUENCE [LARGE SCALE GENOMIC DNA]</scope>
    <source>
        <strain evidence="3 4">JGD-13</strain>
    </source>
</reference>
<evidence type="ECO:0000259" key="2">
    <source>
        <dbReference type="Pfam" id="PF00582"/>
    </source>
</evidence>
<dbReference type="RefSeq" id="WP_197919762.1">
    <property type="nucleotide sequence ID" value="NZ_CAWPTA010000006.1"/>
</dbReference>
<name>A0ABS0MZD3_9SPHN</name>